<keyword evidence="3" id="KW-0812">Transmembrane</keyword>
<reference evidence="5" key="1">
    <citation type="submission" date="2017-02" db="EMBL/GenBank/DDBJ databases">
        <authorList>
            <person name="Varghese N."/>
            <person name="Submissions S."/>
        </authorList>
    </citation>
    <scope>NUCLEOTIDE SEQUENCE [LARGE SCALE GENOMIC DNA]</scope>
    <source>
        <strain evidence="5">9H-4</strain>
    </source>
</reference>
<dbReference type="STRING" id="1736691.SAMN06295964_1808"/>
<comment type="subcellular location">
    <subcellularLocation>
        <location evidence="1">Membrane</location>
    </subcellularLocation>
</comment>
<dbReference type="PANTHER" id="PTHR37042:SF4">
    <property type="entry name" value="OUTER MEMBRANE PROTEIN RV1973"/>
    <property type="match status" value="1"/>
</dbReference>
<keyword evidence="3" id="KW-1133">Transmembrane helix</keyword>
<protein>
    <recommendedName>
        <fullName evidence="6">Mce-associated membrane protein</fullName>
    </recommendedName>
</protein>
<sequence length="184" mass="19808">MDDARSGGRTLTRGRLVTAALLVVAVIGVAVGAWLLVRGPQVPPSADAAARQDVRAATERFATAINTYDVADLDPYVERVTPLLTDDLAEQFELSTQDLLARFEQTKIVSKGKVEQVAIDSIDGDSAEALAAVTVTTVPEDVQYGQPRLRWRVSLVREGDTWLVDNFANVAVESAPAEDSEEGQ</sequence>
<dbReference type="EMBL" id="LT796768">
    <property type="protein sequence ID" value="SKB07762.1"/>
    <property type="molecule type" value="Genomic_DNA"/>
</dbReference>
<dbReference type="GO" id="GO:0016020">
    <property type="term" value="C:membrane"/>
    <property type="evidence" value="ECO:0007669"/>
    <property type="project" value="UniProtKB-SubCell"/>
</dbReference>
<evidence type="ECO:0000256" key="3">
    <source>
        <dbReference type="SAM" id="Phobius"/>
    </source>
</evidence>
<evidence type="ECO:0000256" key="1">
    <source>
        <dbReference type="ARBA" id="ARBA00004370"/>
    </source>
</evidence>
<evidence type="ECO:0008006" key="6">
    <source>
        <dbReference type="Google" id="ProtNLM"/>
    </source>
</evidence>
<keyword evidence="5" id="KW-1185">Reference proteome</keyword>
<dbReference type="Proteomes" id="UP000191040">
    <property type="component" value="Chromosome I"/>
</dbReference>
<name>A0A1T4Z157_9ACTN</name>
<evidence type="ECO:0000313" key="5">
    <source>
        <dbReference type="Proteomes" id="UP000191040"/>
    </source>
</evidence>
<dbReference type="AlphaFoldDB" id="A0A1T4Z157"/>
<evidence type="ECO:0000313" key="4">
    <source>
        <dbReference type="EMBL" id="SKB07762.1"/>
    </source>
</evidence>
<proteinExistence type="predicted"/>
<evidence type="ECO:0000256" key="2">
    <source>
        <dbReference type="ARBA" id="ARBA00023136"/>
    </source>
</evidence>
<keyword evidence="2 3" id="KW-0472">Membrane</keyword>
<dbReference type="InterPro" id="IPR032710">
    <property type="entry name" value="NTF2-like_dom_sf"/>
</dbReference>
<gene>
    <name evidence="4" type="ORF">SAMN06295964_1808</name>
</gene>
<accession>A0A1T4Z157</accession>
<organism evidence="4 5">
    <name type="scientific">Aeromicrobium choanae</name>
    <dbReference type="NCBI Taxonomy" id="1736691"/>
    <lineage>
        <taxon>Bacteria</taxon>
        <taxon>Bacillati</taxon>
        <taxon>Actinomycetota</taxon>
        <taxon>Actinomycetes</taxon>
        <taxon>Propionibacteriales</taxon>
        <taxon>Nocardioidaceae</taxon>
        <taxon>Aeromicrobium</taxon>
    </lineage>
</organism>
<feature type="transmembrane region" description="Helical" evidence="3">
    <location>
        <begin position="16"/>
        <end position="37"/>
    </location>
</feature>
<dbReference type="SUPFAM" id="SSF54427">
    <property type="entry name" value="NTF2-like"/>
    <property type="match status" value="1"/>
</dbReference>
<dbReference type="PANTHER" id="PTHR37042">
    <property type="entry name" value="OUTER MEMBRANE PROTEIN RV1973"/>
    <property type="match status" value="1"/>
</dbReference>